<dbReference type="EMBL" id="JAACXV010013916">
    <property type="protein sequence ID" value="KAF7271698.1"/>
    <property type="molecule type" value="Genomic_DNA"/>
</dbReference>
<evidence type="ECO:0000313" key="3">
    <source>
        <dbReference type="Proteomes" id="UP000625711"/>
    </source>
</evidence>
<name>A0A834I366_RHYFE</name>
<protein>
    <submittedName>
        <fullName evidence="2">Uncharacterized protein</fullName>
    </submittedName>
</protein>
<comment type="caution">
    <text evidence="2">The sequence shown here is derived from an EMBL/GenBank/DDBJ whole genome shotgun (WGS) entry which is preliminary data.</text>
</comment>
<organism evidence="2 3">
    <name type="scientific">Rhynchophorus ferrugineus</name>
    <name type="common">Red palm weevil</name>
    <name type="synonym">Curculio ferrugineus</name>
    <dbReference type="NCBI Taxonomy" id="354439"/>
    <lineage>
        <taxon>Eukaryota</taxon>
        <taxon>Metazoa</taxon>
        <taxon>Ecdysozoa</taxon>
        <taxon>Arthropoda</taxon>
        <taxon>Hexapoda</taxon>
        <taxon>Insecta</taxon>
        <taxon>Pterygota</taxon>
        <taxon>Neoptera</taxon>
        <taxon>Endopterygota</taxon>
        <taxon>Coleoptera</taxon>
        <taxon>Polyphaga</taxon>
        <taxon>Cucujiformia</taxon>
        <taxon>Curculionidae</taxon>
        <taxon>Dryophthorinae</taxon>
        <taxon>Rhynchophorus</taxon>
    </lineage>
</organism>
<evidence type="ECO:0000313" key="2">
    <source>
        <dbReference type="EMBL" id="KAF7271698.1"/>
    </source>
</evidence>
<dbReference type="AlphaFoldDB" id="A0A834I366"/>
<proteinExistence type="predicted"/>
<reference evidence="2" key="1">
    <citation type="submission" date="2020-08" db="EMBL/GenBank/DDBJ databases">
        <title>Genome sequencing and assembly of the red palm weevil Rhynchophorus ferrugineus.</title>
        <authorList>
            <person name="Dias G.B."/>
            <person name="Bergman C.M."/>
            <person name="Manee M."/>
        </authorList>
    </citation>
    <scope>NUCLEOTIDE SEQUENCE</scope>
    <source>
        <strain evidence="2">AA-2017</strain>
        <tissue evidence="2">Whole larva</tissue>
    </source>
</reference>
<accession>A0A834I366</accession>
<keyword evidence="3" id="KW-1185">Reference proteome</keyword>
<gene>
    <name evidence="2" type="ORF">GWI33_015450</name>
</gene>
<feature type="region of interest" description="Disordered" evidence="1">
    <location>
        <begin position="1"/>
        <end position="43"/>
    </location>
</feature>
<dbReference type="Proteomes" id="UP000625711">
    <property type="component" value="Unassembled WGS sequence"/>
</dbReference>
<sequence length="88" mass="9639">MDGRTDDPGGQSPINNRDSATMGRRFGPVSGSSSTGDGVRDGGVMSGRRYQGCYLLFKEFCENLEPPIPQIGFYEQVMEYVNAIVELL</sequence>
<evidence type="ECO:0000256" key="1">
    <source>
        <dbReference type="SAM" id="MobiDB-lite"/>
    </source>
</evidence>